<gene>
    <name evidence="3" type="ORF">SAMN05216323_100280</name>
</gene>
<reference evidence="3 4" key="1">
    <citation type="submission" date="2016-09" db="EMBL/GenBank/DDBJ databases">
        <authorList>
            <person name="Capua I."/>
            <person name="De Benedictis P."/>
            <person name="Joannis T."/>
            <person name="Lombin L.H."/>
            <person name="Cattoli G."/>
        </authorList>
    </citation>
    <scope>NUCLEOTIDE SEQUENCE [LARGE SCALE GENOMIC DNA]</scope>
    <source>
        <strain evidence="3 4">A7P-90m</strain>
    </source>
</reference>
<evidence type="ECO:0000256" key="1">
    <source>
        <dbReference type="ARBA" id="ARBA00022962"/>
    </source>
</evidence>
<dbReference type="PANTHER" id="PTHR43418:SF4">
    <property type="entry name" value="MULTIFUNCTIONAL TRYPTOPHAN BIOSYNTHESIS PROTEIN"/>
    <property type="match status" value="1"/>
</dbReference>
<evidence type="ECO:0000259" key="2">
    <source>
        <dbReference type="Pfam" id="PF00117"/>
    </source>
</evidence>
<dbReference type="CDD" id="cd01743">
    <property type="entry name" value="GATase1_Anthranilate_Synthase"/>
    <property type="match status" value="1"/>
</dbReference>
<organism evidence="3 4">
    <name type="scientific">Williamwhitmania taraxaci</name>
    <dbReference type="NCBI Taxonomy" id="1640674"/>
    <lineage>
        <taxon>Bacteria</taxon>
        <taxon>Pseudomonadati</taxon>
        <taxon>Bacteroidota</taxon>
        <taxon>Bacteroidia</taxon>
        <taxon>Bacteroidales</taxon>
        <taxon>Williamwhitmaniaceae</taxon>
        <taxon>Williamwhitmania</taxon>
    </lineage>
</organism>
<dbReference type="OrthoDB" id="9786812at2"/>
<dbReference type="GO" id="GO:0005829">
    <property type="term" value="C:cytosol"/>
    <property type="evidence" value="ECO:0007669"/>
    <property type="project" value="TreeGrafter"/>
</dbReference>
<sequence length="188" mass="21193">MKIVIIDCFDSFTYNLHHYLEEIVDEVITLPYSHIDSNSIAEFDRIVFSPGPGHIYEYPKITELLDRFKTSKPILGVCLGHQIIGAYFGASLVNLETVVHGVSRPTIQTMPNDSLFHGLSNSFESARYHSWAIPYPLISDDLFATAVDNGLVMAIKHKVYNIRGVQFHPESILTPQGKTIISNWVKLC</sequence>
<dbReference type="EMBL" id="FMYP01000002">
    <property type="protein sequence ID" value="SDB83345.1"/>
    <property type="molecule type" value="Genomic_DNA"/>
</dbReference>
<dbReference type="PRINTS" id="PR00096">
    <property type="entry name" value="GATASE"/>
</dbReference>
<dbReference type="Pfam" id="PF00117">
    <property type="entry name" value="GATase"/>
    <property type="match status" value="1"/>
</dbReference>
<dbReference type="GO" id="GO:0004049">
    <property type="term" value="F:anthranilate synthase activity"/>
    <property type="evidence" value="ECO:0007669"/>
    <property type="project" value="TreeGrafter"/>
</dbReference>
<dbReference type="PROSITE" id="PS51273">
    <property type="entry name" value="GATASE_TYPE_1"/>
    <property type="match status" value="1"/>
</dbReference>
<dbReference type="PRINTS" id="PR00097">
    <property type="entry name" value="ANTSNTHASEII"/>
</dbReference>
<name>A0A1G6GNL2_9BACT</name>
<keyword evidence="1" id="KW-0315">Glutamine amidotransferase</keyword>
<dbReference type="PRINTS" id="PR00099">
    <property type="entry name" value="CPSGATASE"/>
</dbReference>
<dbReference type="Proteomes" id="UP000199452">
    <property type="component" value="Unassembled WGS sequence"/>
</dbReference>
<evidence type="ECO:0000313" key="4">
    <source>
        <dbReference type="Proteomes" id="UP000199452"/>
    </source>
</evidence>
<proteinExistence type="predicted"/>
<protein>
    <submittedName>
        <fullName evidence="3">Anthranilate synthase component 2</fullName>
    </submittedName>
</protein>
<feature type="domain" description="Glutamine amidotransferase" evidence="2">
    <location>
        <begin position="4"/>
        <end position="185"/>
    </location>
</feature>
<dbReference type="SUPFAM" id="SSF52317">
    <property type="entry name" value="Class I glutamine amidotransferase-like"/>
    <property type="match status" value="1"/>
</dbReference>
<evidence type="ECO:0000313" key="3">
    <source>
        <dbReference type="EMBL" id="SDB83345.1"/>
    </source>
</evidence>
<accession>A0A1G6GNL2</accession>
<dbReference type="NCBIfam" id="TIGR00566">
    <property type="entry name" value="trpG_papA"/>
    <property type="match status" value="1"/>
</dbReference>
<dbReference type="RefSeq" id="WP_092434456.1">
    <property type="nucleotide sequence ID" value="NZ_FMYP01000002.1"/>
</dbReference>
<keyword evidence="4" id="KW-1185">Reference proteome</keyword>
<dbReference type="InterPro" id="IPR006221">
    <property type="entry name" value="TrpG/PapA_dom"/>
</dbReference>
<dbReference type="InterPro" id="IPR050472">
    <property type="entry name" value="Anth_synth/Amidotransfase"/>
</dbReference>
<dbReference type="STRING" id="1640674.SAMN05216323_100280"/>
<dbReference type="Gene3D" id="3.40.50.880">
    <property type="match status" value="1"/>
</dbReference>
<dbReference type="InterPro" id="IPR029062">
    <property type="entry name" value="Class_I_gatase-like"/>
</dbReference>
<dbReference type="InterPro" id="IPR017926">
    <property type="entry name" value="GATASE"/>
</dbReference>
<dbReference type="GO" id="GO:0000162">
    <property type="term" value="P:L-tryptophan biosynthetic process"/>
    <property type="evidence" value="ECO:0007669"/>
    <property type="project" value="TreeGrafter"/>
</dbReference>
<dbReference type="AlphaFoldDB" id="A0A1G6GNL2"/>
<dbReference type="PANTHER" id="PTHR43418">
    <property type="entry name" value="MULTIFUNCTIONAL TRYPTOPHAN BIOSYNTHESIS PROTEIN-RELATED"/>
    <property type="match status" value="1"/>
</dbReference>